<feature type="transmembrane region" description="Helical" evidence="7">
    <location>
        <begin position="774"/>
        <end position="792"/>
    </location>
</feature>
<dbReference type="InterPro" id="IPR059000">
    <property type="entry name" value="ATPase_P-type_domA"/>
</dbReference>
<keyword evidence="2 7" id="KW-0812">Transmembrane</keyword>
<proteinExistence type="predicted"/>
<dbReference type="PRINTS" id="PR00120">
    <property type="entry name" value="HATPASE"/>
</dbReference>
<dbReference type="SUPFAM" id="SSF81665">
    <property type="entry name" value="Calcium ATPase, transmembrane domain M"/>
    <property type="match status" value="1"/>
</dbReference>
<name>A0ABR7ZS66_9CYAN</name>
<feature type="transmembrane region" description="Helical" evidence="7">
    <location>
        <begin position="652"/>
        <end position="673"/>
    </location>
</feature>
<evidence type="ECO:0000313" key="9">
    <source>
        <dbReference type="EMBL" id="MBD2186799.1"/>
    </source>
</evidence>
<protein>
    <submittedName>
        <fullName evidence="9">HAD-IC family P-type ATPase</fullName>
    </submittedName>
</protein>
<comment type="caution">
    <text evidence="9">The sequence shown here is derived from an EMBL/GenBank/DDBJ whole genome shotgun (WGS) entry which is preliminary data.</text>
</comment>
<evidence type="ECO:0000256" key="7">
    <source>
        <dbReference type="SAM" id="Phobius"/>
    </source>
</evidence>
<evidence type="ECO:0000313" key="10">
    <source>
        <dbReference type="Proteomes" id="UP000642094"/>
    </source>
</evidence>
<reference evidence="9 10" key="1">
    <citation type="journal article" date="2020" name="ISME J.">
        <title>Comparative genomics reveals insights into cyanobacterial evolution and habitat adaptation.</title>
        <authorList>
            <person name="Chen M.Y."/>
            <person name="Teng W.K."/>
            <person name="Zhao L."/>
            <person name="Hu C.X."/>
            <person name="Zhou Y.K."/>
            <person name="Han B.P."/>
            <person name="Song L.R."/>
            <person name="Shu W.S."/>
        </authorList>
    </citation>
    <scope>NUCLEOTIDE SEQUENCE [LARGE SCALE GENOMIC DNA]</scope>
    <source>
        <strain evidence="9 10">FACHB-723</strain>
    </source>
</reference>
<dbReference type="InterPro" id="IPR036412">
    <property type="entry name" value="HAD-like_sf"/>
</dbReference>
<keyword evidence="5 7" id="KW-0472">Membrane</keyword>
<accession>A0ABR7ZS66</accession>
<dbReference type="Pfam" id="PF00122">
    <property type="entry name" value="E1-E2_ATPase"/>
    <property type="match status" value="1"/>
</dbReference>
<dbReference type="NCBIfam" id="TIGR01494">
    <property type="entry name" value="ATPase_P-type"/>
    <property type="match status" value="2"/>
</dbReference>
<feature type="region of interest" description="Disordered" evidence="6">
    <location>
        <begin position="1"/>
        <end position="33"/>
    </location>
</feature>
<dbReference type="Pfam" id="PF00702">
    <property type="entry name" value="Hydrolase"/>
    <property type="match status" value="1"/>
</dbReference>
<feature type="transmembrane region" description="Helical" evidence="7">
    <location>
        <begin position="89"/>
        <end position="108"/>
    </location>
</feature>
<evidence type="ECO:0000256" key="3">
    <source>
        <dbReference type="ARBA" id="ARBA00022967"/>
    </source>
</evidence>
<keyword evidence="10" id="KW-1185">Reference proteome</keyword>
<dbReference type="PRINTS" id="PR00119">
    <property type="entry name" value="CATATPASE"/>
</dbReference>
<dbReference type="RefSeq" id="WP_190401667.1">
    <property type="nucleotide sequence ID" value="NZ_JACJQB010000001.1"/>
</dbReference>
<feature type="transmembrane region" description="Helical" evidence="7">
    <location>
        <begin position="65"/>
        <end position="83"/>
    </location>
</feature>
<dbReference type="PANTHER" id="PTHR42861">
    <property type="entry name" value="CALCIUM-TRANSPORTING ATPASE"/>
    <property type="match status" value="1"/>
</dbReference>
<dbReference type="SFLD" id="SFLDS00003">
    <property type="entry name" value="Haloacid_Dehalogenase"/>
    <property type="match status" value="1"/>
</dbReference>
<dbReference type="InterPro" id="IPR023299">
    <property type="entry name" value="ATPase_P-typ_cyto_dom_N"/>
</dbReference>
<evidence type="ECO:0000256" key="2">
    <source>
        <dbReference type="ARBA" id="ARBA00022692"/>
    </source>
</evidence>
<dbReference type="PROSITE" id="PS00154">
    <property type="entry name" value="ATPASE_E1_E2"/>
    <property type="match status" value="1"/>
</dbReference>
<dbReference type="InterPro" id="IPR018303">
    <property type="entry name" value="ATPase_P-typ_P_site"/>
</dbReference>
<feature type="transmembrane region" description="Helical" evidence="7">
    <location>
        <begin position="623"/>
        <end position="646"/>
    </location>
</feature>
<comment type="subcellular location">
    <subcellularLocation>
        <location evidence="1">Membrane</location>
        <topology evidence="1">Multi-pass membrane protein</topology>
    </subcellularLocation>
</comment>
<feature type="transmembrane region" description="Helical" evidence="7">
    <location>
        <begin position="741"/>
        <end position="762"/>
    </location>
</feature>
<evidence type="ECO:0000256" key="6">
    <source>
        <dbReference type="SAM" id="MobiDB-lite"/>
    </source>
</evidence>
<feature type="transmembrane region" description="Helical" evidence="7">
    <location>
        <begin position="234"/>
        <end position="253"/>
    </location>
</feature>
<feature type="domain" description="P-type ATPase A" evidence="8">
    <location>
        <begin position="121"/>
        <end position="218"/>
    </location>
</feature>
<dbReference type="Gene3D" id="3.40.1110.10">
    <property type="entry name" value="Calcium-transporting ATPase, cytoplasmic domain N"/>
    <property type="match status" value="1"/>
</dbReference>
<feature type="compositionally biased region" description="Low complexity" evidence="6">
    <location>
        <begin position="18"/>
        <end position="30"/>
    </location>
</feature>
<dbReference type="SUPFAM" id="SSF56784">
    <property type="entry name" value="HAD-like"/>
    <property type="match status" value="1"/>
</dbReference>
<feature type="transmembrane region" description="Helical" evidence="7">
    <location>
        <begin position="273"/>
        <end position="295"/>
    </location>
</feature>
<feature type="transmembrane region" description="Helical" evidence="7">
    <location>
        <begin position="685"/>
        <end position="710"/>
    </location>
</feature>
<feature type="transmembrane region" description="Helical" evidence="7">
    <location>
        <begin position="804"/>
        <end position="820"/>
    </location>
</feature>
<keyword evidence="3" id="KW-1278">Translocase</keyword>
<dbReference type="InterPro" id="IPR023298">
    <property type="entry name" value="ATPase_P-typ_TM_dom_sf"/>
</dbReference>
<gene>
    <name evidence="9" type="ORF">H6F41_01415</name>
</gene>
<dbReference type="EMBL" id="JACJQB010000001">
    <property type="protein sequence ID" value="MBD2186799.1"/>
    <property type="molecule type" value="Genomic_DNA"/>
</dbReference>
<evidence type="ECO:0000256" key="4">
    <source>
        <dbReference type="ARBA" id="ARBA00022989"/>
    </source>
</evidence>
<evidence type="ECO:0000259" key="8">
    <source>
        <dbReference type="Pfam" id="PF00122"/>
    </source>
</evidence>
<dbReference type="Gene3D" id="2.70.150.10">
    <property type="entry name" value="Calcium-transporting ATPase, cytoplasmic transduction domain A"/>
    <property type="match status" value="1"/>
</dbReference>
<dbReference type="InterPro" id="IPR001757">
    <property type="entry name" value="P_typ_ATPase"/>
</dbReference>
<dbReference type="Gene3D" id="1.20.1110.10">
    <property type="entry name" value="Calcium-transporting ATPase, transmembrane domain"/>
    <property type="match status" value="1"/>
</dbReference>
<organism evidence="9 10">
    <name type="scientific">Pseudanabaena mucicola FACHB-723</name>
    <dbReference type="NCBI Taxonomy" id="2692860"/>
    <lineage>
        <taxon>Bacteria</taxon>
        <taxon>Bacillati</taxon>
        <taxon>Cyanobacteriota</taxon>
        <taxon>Cyanophyceae</taxon>
        <taxon>Pseudanabaenales</taxon>
        <taxon>Pseudanabaenaceae</taxon>
        <taxon>Pseudanabaena</taxon>
    </lineage>
</organism>
<dbReference type="InterPro" id="IPR023214">
    <property type="entry name" value="HAD_sf"/>
</dbReference>
<dbReference type="SFLD" id="SFLDG00002">
    <property type="entry name" value="C1.7:_P-type_atpase_like"/>
    <property type="match status" value="1"/>
</dbReference>
<sequence length="839" mass="91573">MPQPTSPENQPDREINDTKPPVTDPTDPITGLSESEVLDRKRSGDINVVVLRSSRTYQDIFKENVFTLFNVTFGVILILMMALGQITDAIFSGFSVFMNILVGVVQEIQAKLTLDKLALLSVQKVTVRRDGVSQAIPVGDVVRDDLIELNPGDRAPVDGTVLISQNVEMDESLLTGESDPVAKQQGDIVLSGSFCLAGSCIFSADKIGNESYAVKLSQSSRVYKRVFTPLQKKIDILVEIFVLVLIVAAFLHVASSLNSGRSMVDTIRYASVIINSFVPAGLILSISVAFAIGAVEISKRRTLIQKINAVDSMNSVRILCTDKTGTLTQNKLVVKEIVPLGDTDEDSLRELIALYTNLMGSQNSSAKAMATFTDKPRSQSQLVSEVPFSSSRKWGAISLDIGTTIMIGAPEILFTSPETQEQAKQYGRQGLRAIAVVSSEDSFDTSEKNPALPNNRRARGIVLLEDSLRPDVIETISELQNKNIRLKVISGDSVETVASIARQAGIAVPDDAVFTQKTLDEMDAPTFSRAASSGTVFGRITPDTKRRLISAMVKRGGYVGMVGDGVNDVPAFKEAQLAIAMNDGAQISKDVADIVLLDNNLSALPQAFSAGDDIKQKILSSALLYLTKNIMVILTISFAGFVQLPFPIEPRHMTILTMAVVGLPTIWIAFGWLKPVRLENFLRDVLGYSCIAGIFGAIAMTIGYVFSYYISGWALLKSVTGSAILSSETFQDMARGQAQCVSTLIGMLFCLFVFWNITGISIWKFRTLIKNPTASLLGILSVGILGIVMLIFPRFFQIEVPDQFGWSMVIFLPTSAYYMLRMLQSSKLVRNLPRYLSQP</sequence>
<dbReference type="SUPFAM" id="SSF81653">
    <property type="entry name" value="Calcium ATPase, transduction domain A"/>
    <property type="match status" value="1"/>
</dbReference>
<dbReference type="SFLD" id="SFLDF00027">
    <property type="entry name" value="p-type_atpase"/>
    <property type="match status" value="1"/>
</dbReference>
<evidence type="ECO:0000256" key="1">
    <source>
        <dbReference type="ARBA" id="ARBA00004141"/>
    </source>
</evidence>
<keyword evidence="4 7" id="KW-1133">Transmembrane helix</keyword>
<dbReference type="InterPro" id="IPR044492">
    <property type="entry name" value="P_typ_ATPase_HD_dom"/>
</dbReference>
<evidence type="ECO:0000256" key="5">
    <source>
        <dbReference type="ARBA" id="ARBA00023136"/>
    </source>
</evidence>
<dbReference type="Gene3D" id="3.40.50.1000">
    <property type="entry name" value="HAD superfamily/HAD-like"/>
    <property type="match status" value="1"/>
</dbReference>
<dbReference type="Proteomes" id="UP000642094">
    <property type="component" value="Unassembled WGS sequence"/>
</dbReference>
<dbReference type="InterPro" id="IPR008250">
    <property type="entry name" value="ATPase_P-typ_transduc_dom_A_sf"/>
</dbReference>